<evidence type="ECO:0000313" key="1">
    <source>
        <dbReference type="EMBL" id="GAA3657958.1"/>
    </source>
</evidence>
<dbReference type="RefSeq" id="WP_346132310.1">
    <property type="nucleotide sequence ID" value="NZ_BAABBE010000014.1"/>
</dbReference>
<name>A0ABP7BFZ2_9PSEU</name>
<proteinExistence type="predicted"/>
<dbReference type="Proteomes" id="UP001500711">
    <property type="component" value="Unassembled WGS sequence"/>
</dbReference>
<protein>
    <submittedName>
        <fullName evidence="1">Uncharacterized protein</fullName>
    </submittedName>
</protein>
<accession>A0ABP7BFZ2</accession>
<dbReference type="EMBL" id="BAABBE010000014">
    <property type="protein sequence ID" value="GAA3657958.1"/>
    <property type="molecule type" value="Genomic_DNA"/>
</dbReference>
<reference evidence="2" key="1">
    <citation type="journal article" date="2019" name="Int. J. Syst. Evol. Microbiol.">
        <title>The Global Catalogue of Microorganisms (GCM) 10K type strain sequencing project: providing services to taxonomists for standard genome sequencing and annotation.</title>
        <authorList>
            <consortium name="The Broad Institute Genomics Platform"/>
            <consortium name="The Broad Institute Genome Sequencing Center for Infectious Disease"/>
            <person name="Wu L."/>
            <person name="Ma J."/>
        </authorList>
    </citation>
    <scope>NUCLEOTIDE SEQUENCE [LARGE SCALE GENOMIC DNA]</scope>
    <source>
        <strain evidence="2">JCM 17494</strain>
    </source>
</reference>
<comment type="caution">
    <text evidence="1">The sequence shown here is derived from an EMBL/GenBank/DDBJ whole genome shotgun (WGS) entry which is preliminary data.</text>
</comment>
<evidence type="ECO:0000313" key="2">
    <source>
        <dbReference type="Proteomes" id="UP001500711"/>
    </source>
</evidence>
<organism evidence="1 2">
    <name type="scientific">Lentzea roselyniae</name>
    <dbReference type="NCBI Taxonomy" id="531940"/>
    <lineage>
        <taxon>Bacteria</taxon>
        <taxon>Bacillati</taxon>
        <taxon>Actinomycetota</taxon>
        <taxon>Actinomycetes</taxon>
        <taxon>Pseudonocardiales</taxon>
        <taxon>Pseudonocardiaceae</taxon>
        <taxon>Lentzea</taxon>
    </lineage>
</organism>
<gene>
    <name evidence="1" type="ORF">GCM10022267_50110</name>
</gene>
<keyword evidence="2" id="KW-1185">Reference proteome</keyword>
<sequence length="71" mass="8069">MTAVLRPGESTSVRRLADDYDDLIRHHADDNGTLPEPYATEAAELAHQLRVLYADESDHWARLSAEHREGR</sequence>